<keyword evidence="5 8" id="KW-0812">Transmembrane</keyword>
<feature type="transmembrane region" description="Helical" evidence="8">
    <location>
        <begin position="243"/>
        <end position="263"/>
    </location>
</feature>
<dbReference type="EMBL" id="UWOC01000001">
    <property type="protein sequence ID" value="VCU06911.1"/>
    <property type="molecule type" value="Genomic_DNA"/>
</dbReference>
<dbReference type="InterPro" id="IPR024989">
    <property type="entry name" value="MFS_assoc_dom"/>
</dbReference>
<dbReference type="PANTHER" id="PTHR23522">
    <property type="entry name" value="BLL5896 PROTEIN"/>
    <property type="match status" value="1"/>
</dbReference>
<evidence type="ECO:0000256" key="5">
    <source>
        <dbReference type="ARBA" id="ARBA00022692"/>
    </source>
</evidence>
<keyword evidence="2" id="KW-0813">Transport</keyword>
<feature type="transmembrane region" description="Helical" evidence="8">
    <location>
        <begin position="334"/>
        <end position="353"/>
    </location>
</feature>
<evidence type="ECO:0000313" key="11">
    <source>
        <dbReference type="Proteomes" id="UP000289200"/>
    </source>
</evidence>
<dbReference type="InterPro" id="IPR026032">
    <property type="entry name" value="HcaT-like"/>
</dbReference>
<evidence type="ECO:0000256" key="2">
    <source>
        <dbReference type="ARBA" id="ARBA00022448"/>
    </source>
</evidence>
<name>A0A447CP18_9BRAD</name>
<dbReference type="SUPFAM" id="SSF103473">
    <property type="entry name" value="MFS general substrate transporter"/>
    <property type="match status" value="1"/>
</dbReference>
<dbReference type="GO" id="GO:0030395">
    <property type="term" value="F:lactose binding"/>
    <property type="evidence" value="ECO:0007669"/>
    <property type="project" value="TreeGrafter"/>
</dbReference>
<feature type="domain" description="Major facilitator superfamily associated" evidence="9">
    <location>
        <begin position="18"/>
        <end position="350"/>
    </location>
</feature>
<dbReference type="AlphaFoldDB" id="A0A447CP18"/>
<reference evidence="11" key="1">
    <citation type="submission" date="2018-10" db="EMBL/GenBank/DDBJ databases">
        <authorList>
            <person name="Peiro R."/>
            <person name="Begona"/>
            <person name="Cbmso G."/>
            <person name="Lopez M."/>
            <person name="Gonzalez S."/>
            <person name="Sacristan E."/>
            <person name="Castillo E."/>
        </authorList>
    </citation>
    <scope>NUCLEOTIDE SEQUENCE [LARGE SCALE GENOMIC DNA]</scope>
</reference>
<dbReference type="InterPro" id="IPR036259">
    <property type="entry name" value="MFS_trans_sf"/>
</dbReference>
<accession>A0A447CP18</accession>
<dbReference type="RefSeq" id="WP_129607125.1">
    <property type="nucleotide sequence ID" value="NZ_UWOC01000001.1"/>
</dbReference>
<evidence type="ECO:0000256" key="3">
    <source>
        <dbReference type="ARBA" id="ARBA00022475"/>
    </source>
</evidence>
<feature type="transmembrane region" description="Helical" evidence="8">
    <location>
        <begin position="21"/>
        <end position="39"/>
    </location>
</feature>
<dbReference type="Pfam" id="PF12832">
    <property type="entry name" value="MFS_1_like"/>
    <property type="match status" value="1"/>
</dbReference>
<evidence type="ECO:0000256" key="1">
    <source>
        <dbReference type="ARBA" id="ARBA00004429"/>
    </source>
</evidence>
<evidence type="ECO:0000256" key="7">
    <source>
        <dbReference type="ARBA" id="ARBA00023136"/>
    </source>
</evidence>
<dbReference type="PIRSF" id="PIRSF004925">
    <property type="entry name" value="HcaT"/>
    <property type="match status" value="1"/>
</dbReference>
<protein>
    <submittedName>
        <fullName evidence="10">3-phenylpropionic acid transporter</fullName>
    </submittedName>
</protein>
<dbReference type="NCBIfam" id="NF037955">
    <property type="entry name" value="mfs"/>
    <property type="match status" value="1"/>
</dbReference>
<dbReference type="Gene3D" id="1.20.1250.20">
    <property type="entry name" value="MFS general substrate transporter like domains"/>
    <property type="match status" value="2"/>
</dbReference>
<evidence type="ECO:0000259" key="9">
    <source>
        <dbReference type="Pfam" id="PF12832"/>
    </source>
</evidence>
<feature type="transmembrane region" description="Helical" evidence="8">
    <location>
        <begin position="359"/>
        <end position="378"/>
    </location>
</feature>
<dbReference type="Proteomes" id="UP000289200">
    <property type="component" value="Unassembled WGS sequence"/>
</dbReference>
<keyword evidence="7 8" id="KW-0472">Membrane</keyword>
<feature type="transmembrane region" description="Helical" evidence="8">
    <location>
        <begin position="142"/>
        <end position="161"/>
    </location>
</feature>
<keyword evidence="4" id="KW-0997">Cell inner membrane</keyword>
<dbReference type="GO" id="GO:0015528">
    <property type="term" value="F:lactose:proton symporter activity"/>
    <property type="evidence" value="ECO:0007669"/>
    <property type="project" value="TreeGrafter"/>
</dbReference>
<keyword evidence="6 8" id="KW-1133">Transmembrane helix</keyword>
<proteinExistence type="predicted"/>
<organism evidence="10 11">
    <name type="scientific">Rhodoplanes serenus</name>
    <dbReference type="NCBI Taxonomy" id="200615"/>
    <lineage>
        <taxon>Bacteria</taxon>
        <taxon>Pseudomonadati</taxon>
        <taxon>Pseudomonadota</taxon>
        <taxon>Alphaproteobacteria</taxon>
        <taxon>Hyphomicrobiales</taxon>
        <taxon>Nitrobacteraceae</taxon>
        <taxon>Rhodoplanes</taxon>
    </lineage>
</organism>
<feature type="transmembrane region" description="Helical" evidence="8">
    <location>
        <begin position="101"/>
        <end position="122"/>
    </location>
</feature>
<feature type="transmembrane region" description="Helical" evidence="8">
    <location>
        <begin position="298"/>
        <end position="322"/>
    </location>
</feature>
<evidence type="ECO:0000256" key="6">
    <source>
        <dbReference type="ARBA" id="ARBA00022989"/>
    </source>
</evidence>
<keyword evidence="11" id="KW-1185">Reference proteome</keyword>
<feature type="transmembrane region" description="Helical" evidence="8">
    <location>
        <begin position="167"/>
        <end position="189"/>
    </location>
</feature>
<comment type="caution">
    <text evidence="10">The sequence shown here is derived from an EMBL/GenBank/DDBJ whole genome shotgun (WGS) entry which is preliminary data.</text>
</comment>
<dbReference type="GO" id="GO:0005886">
    <property type="term" value="C:plasma membrane"/>
    <property type="evidence" value="ECO:0007669"/>
    <property type="project" value="UniProtKB-SubCell"/>
</dbReference>
<evidence type="ECO:0000313" key="10">
    <source>
        <dbReference type="EMBL" id="VCU06911.1"/>
    </source>
</evidence>
<sequence length="380" mass="38790">MSYRPDAATDDGFARRTALFYAAYFVFAGLHLPFLPVWLEARGLDAAEIGVVLAAGMAARPLVVPVATRLADRRGWLKGPLVAATWATAASMLLLQASHGFVPILAANALASLAFALILPFADAFALRGLTARGRAYGPVRLWGSVTFIVANVGGGLLLERLGAGNIVWALTAAMLATALAASLLRPLGATSAVAAPATAGGSLWGSRSFVAVVAIGSVVQSSHAVLYGFASLQWAARGLDGLQIGALWGIGVVAEIGLFAVSGRLAGRLRPIDMLALGAGGALLRWGVMAFDPPTALLPALQCLHALSFGATHLGAMQFLAAERRGATAQGDYASVVAVVFTAAMGAAGLLVEAFGSLAYLAMAASAMIGTVIAVAARR</sequence>
<evidence type="ECO:0000256" key="8">
    <source>
        <dbReference type="SAM" id="Phobius"/>
    </source>
</evidence>
<comment type="subcellular location">
    <subcellularLocation>
        <location evidence="1">Cell inner membrane</location>
        <topology evidence="1">Multi-pass membrane protein</topology>
    </subcellularLocation>
</comment>
<feature type="transmembrane region" description="Helical" evidence="8">
    <location>
        <begin position="45"/>
        <end position="63"/>
    </location>
</feature>
<feature type="transmembrane region" description="Helical" evidence="8">
    <location>
        <begin position="210"/>
        <end position="231"/>
    </location>
</feature>
<dbReference type="PANTHER" id="PTHR23522:SF10">
    <property type="entry name" value="3-PHENYLPROPIONIC ACID TRANSPORTER-RELATED"/>
    <property type="match status" value="1"/>
</dbReference>
<keyword evidence="3" id="KW-1003">Cell membrane</keyword>
<gene>
    <name evidence="10" type="primary">hcaT</name>
    <name evidence="10" type="ORF">RHODGE_RHODGE_00001</name>
</gene>
<dbReference type="OrthoDB" id="9150135at2"/>
<evidence type="ECO:0000256" key="4">
    <source>
        <dbReference type="ARBA" id="ARBA00022519"/>
    </source>
</evidence>